<dbReference type="SUPFAM" id="SSF52540">
    <property type="entry name" value="P-loop containing nucleoside triphosphate hydrolases"/>
    <property type="match status" value="1"/>
</dbReference>
<dbReference type="AlphaFoldDB" id="A0A285TQ29"/>
<dbReference type="OrthoDB" id="7390113at2"/>
<organism evidence="2 3">
    <name type="scientific">Stappia indica</name>
    <dbReference type="NCBI Taxonomy" id="538381"/>
    <lineage>
        <taxon>Bacteria</taxon>
        <taxon>Pseudomonadati</taxon>
        <taxon>Pseudomonadota</taxon>
        <taxon>Alphaproteobacteria</taxon>
        <taxon>Hyphomicrobiales</taxon>
        <taxon>Stappiaceae</taxon>
        <taxon>Stappia</taxon>
    </lineage>
</organism>
<dbReference type="Proteomes" id="UP000219331">
    <property type="component" value="Unassembled WGS sequence"/>
</dbReference>
<dbReference type="Gene3D" id="3.40.50.300">
    <property type="entry name" value="P-loop containing nucleotide triphosphate hydrolases"/>
    <property type="match status" value="1"/>
</dbReference>
<evidence type="ECO:0000259" key="1">
    <source>
        <dbReference type="Pfam" id="PF22688"/>
    </source>
</evidence>
<sequence length="230" mass="24677">MADTLRGGGEQLPLILPHDAAYGRDDFLIGSSNQAAFALIDAWPNWPSAAALLAGPVGSGKTHLAHVWQAASGAVILRASELRREQVEELARSGAVALEDAHAGFDETALFHLFNAVREAGGSLLVTSRSWPQSWGLRLPDLASRLRAATPVEILEPDDDLLRRVLVKLFADRQIDIDPAVVEFLAVRMERSVAAAQALVDRLDRASLSAGRRITRPLAASVLAEQDPAA</sequence>
<evidence type="ECO:0000313" key="3">
    <source>
        <dbReference type="Proteomes" id="UP000219331"/>
    </source>
</evidence>
<dbReference type="GO" id="GO:0006270">
    <property type="term" value="P:DNA replication initiation"/>
    <property type="evidence" value="ECO:0007669"/>
    <property type="project" value="TreeGrafter"/>
</dbReference>
<keyword evidence="3" id="KW-1185">Reference proteome</keyword>
<feature type="domain" description="Hda lid" evidence="1">
    <location>
        <begin position="165"/>
        <end position="223"/>
    </location>
</feature>
<accession>A0A285TQ29</accession>
<proteinExistence type="predicted"/>
<dbReference type="STRING" id="538381.GCA_001696535_00437"/>
<dbReference type="Pfam" id="PF22688">
    <property type="entry name" value="Hda_lid"/>
    <property type="match status" value="1"/>
</dbReference>
<evidence type="ECO:0000313" key="2">
    <source>
        <dbReference type="EMBL" id="SOC25344.1"/>
    </source>
</evidence>
<dbReference type="PANTHER" id="PTHR30050:SF5">
    <property type="entry name" value="DNAA REGULATORY INACTIVATOR HDA"/>
    <property type="match status" value="1"/>
</dbReference>
<name>A0A285TQ29_9HYPH</name>
<reference evidence="2 3" key="1">
    <citation type="submission" date="2017-08" db="EMBL/GenBank/DDBJ databases">
        <authorList>
            <person name="de Groot N.N."/>
        </authorList>
    </citation>
    <scope>NUCLEOTIDE SEQUENCE [LARGE SCALE GENOMIC DNA]</scope>
    <source>
        <strain evidence="2 3">USBA 352</strain>
    </source>
</reference>
<dbReference type="InterPro" id="IPR027417">
    <property type="entry name" value="P-loop_NTPase"/>
</dbReference>
<dbReference type="InterPro" id="IPR055199">
    <property type="entry name" value="Hda_lid"/>
</dbReference>
<dbReference type="RefSeq" id="WP_067215487.1">
    <property type="nucleotide sequence ID" value="NZ_JAJGNR010000008.1"/>
</dbReference>
<dbReference type="Gene3D" id="1.10.8.60">
    <property type="match status" value="1"/>
</dbReference>
<dbReference type="GO" id="GO:0003688">
    <property type="term" value="F:DNA replication origin binding"/>
    <property type="evidence" value="ECO:0007669"/>
    <property type="project" value="TreeGrafter"/>
</dbReference>
<dbReference type="GO" id="GO:0005886">
    <property type="term" value="C:plasma membrane"/>
    <property type="evidence" value="ECO:0007669"/>
    <property type="project" value="TreeGrafter"/>
</dbReference>
<dbReference type="PANTHER" id="PTHR30050">
    <property type="entry name" value="CHROMOSOMAL REPLICATION INITIATOR PROTEIN DNAA"/>
    <property type="match status" value="1"/>
</dbReference>
<protein>
    <submittedName>
        <fullName evidence="2">DnaA protein</fullName>
    </submittedName>
</protein>
<gene>
    <name evidence="2" type="ORF">SAMN05421512_11447</name>
</gene>
<dbReference type="EMBL" id="OBML01000014">
    <property type="protein sequence ID" value="SOC25344.1"/>
    <property type="molecule type" value="Genomic_DNA"/>
</dbReference>